<dbReference type="SMART" id="SM00292">
    <property type="entry name" value="BRCT"/>
    <property type="match status" value="1"/>
</dbReference>
<dbReference type="InterPro" id="IPR057473">
    <property type="entry name" value="ARM_CPL3"/>
</dbReference>
<dbReference type="SUPFAM" id="SSF52113">
    <property type="entry name" value="BRCT domain"/>
    <property type="match status" value="1"/>
</dbReference>
<dbReference type="InterPro" id="IPR036412">
    <property type="entry name" value="HAD-like_sf"/>
</dbReference>
<keyword evidence="11" id="KW-0804">Transcription</keyword>
<keyword evidence="6" id="KW-0678">Repressor</keyword>
<dbReference type="PANTHER" id="PTHR23081:SF2">
    <property type="entry name" value="RNA POLYMERASE II C-TERMINAL DOMAIN PHOSPHATASE-LIKE 3"/>
    <property type="match status" value="1"/>
</dbReference>
<organism evidence="19 20">
    <name type="scientific">Cucurbita maxima</name>
    <name type="common">Pumpkin</name>
    <name type="synonym">Winter squash</name>
    <dbReference type="NCBI Taxonomy" id="3661"/>
    <lineage>
        <taxon>Eukaryota</taxon>
        <taxon>Viridiplantae</taxon>
        <taxon>Streptophyta</taxon>
        <taxon>Embryophyta</taxon>
        <taxon>Tracheophyta</taxon>
        <taxon>Spermatophyta</taxon>
        <taxon>Magnoliopsida</taxon>
        <taxon>eudicotyledons</taxon>
        <taxon>Gunneridae</taxon>
        <taxon>Pentapetalae</taxon>
        <taxon>rosids</taxon>
        <taxon>fabids</taxon>
        <taxon>Cucurbitales</taxon>
        <taxon>Cucurbitaceae</taxon>
        <taxon>Cucurbiteae</taxon>
        <taxon>Cucurbita</taxon>
    </lineage>
</organism>
<evidence type="ECO:0000256" key="15">
    <source>
        <dbReference type="ARBA" id="ARBA00063107"/>
    </source>
</evidence>
<dbReference type="PROSITE" id="PS50172">
    <property type="entry name" value="BRCT"/>
    <property type="match status" value="1"/>
</dbReference>
<evidence type="ECO:0000256" key="13">
    <source>
        <dbReference type="ARBA" id="ARBA00047761"/>
    </source>
</evidence>
<evidence type="ECO:0000259" key="18">
    <source>
        <dbReference type="PROSITE" id="PS50969"/>
    </source>
</evidence>
<feature type="region of interest" description="Disordered" evidence="16">
    <location>
        <begin position="1"/>
        <end position="23"/>
    </location>
</feature>
<comment type="cofactor">
    <cofactor evidence="1">
        <name>Mn(2+)</name>
        <dbReference type="ChEBI" id="CHEBI:29035"/>
    </cofactor>
</comment>
<reference evidence="20" key="1">
    <citation type="submission" date="2025-08" db="UniProtKB">
        <authorList>
            <consortium name="RefSeq"/>
        </authorList>
    </citation>
    <scope>IDENTIFICATION</scope>
    <source>
        <tissue evidence="20">Young leaves</tissue>
    </source>
</reference>
<gene>
    <name evidence="20" type="primary">LOC111498198</name>
</gene>
<dbReference type="CDD" id="cd17729">
    <property type="entry name" value="BRCT_CTDP1"/>
    <property type="match status" value="1"/>
</dbReference>
<dbReference type="GO" id="GO:0008420">
    <property type="term" value="F:RNA polymerase II CTD heptapeptide repeat phosphatase activity"/>
    <property type="evidence" value="ECO:0007669"/>
    <property type="project" value="InterPro"/>
</dbReference>
<dbReference type="InterPro" id="IPR001357">
    <property type="entry name" value="BRCT_dom"/>
</dbReference>
<keyword evidence="19" id="KW-1185">Reference proteome</keyword>
<dbReference type="Proteomes" id="UP000504608">
    <property type="component" value="Unplaced"/>
</dbReference>
<keyword evidence="7" id="KW-0479">Metal-binding</keyword>
<evidence type="ECO:0000256" key="10">
    <source>
        <dbReference type="ARBA" id="ARBA00023015"/>
    </source>
</evidence>
<evidence type="ECO:0000313" key="19">
    <source>
        <dbReference type="Proteomes" id="UP000504608"/>
    </source>
</evidence>
<dbReference type="Gene3D" id="3.40.50.1000">
    <property type="entry name" value="HAD superfamily/HAD-like"/>
    <property type="match status" value="1"/>
</dbReference>
<dbReference type="InterPro" id="IPR039189">
    <property type="entry name" value="Fcp1"/>
</dbReference>
<keyword evidence="10" id="KW-0805">Transcription regulation</keyword>
<dbReference type="KEGG" id="cmax:111498198"/>
<dbReference type="NCBIfam" id="TIGR02250">
    <property type="entry name" value="FCP1_euk"/>
    <property type="match status" value="1"/>
</dbReference>
<evidence type="ECO:0000256" key="4">
    <source>
        <dbReference type="ARBA" id="ARBA00004123"/>
    </source>
</evidence>
<dbReference type="OrthoDB" id="10249888at2759"/>
<dbReference type="FunFam" id="3.40.50.10190:FF:000014">
    <property type="entry name" value="RNA polymerase II C-terminal domain phosphatase-like 3"/>
    <property type="match status" value="1"/>
</dbReference>
<evidence type="ECO:0000256" key="5">
    <source>
        <dbReference type="ARBA" id="ARBA00013081"/>
    </source>
</evidence>
<comment type="cofactor">
    <cofactor evidence="3">
        <name>Mg(2+)</name>
        <dbReference type="ChEBI" id="CHEBI:18420"/>
    </cofactor>
</comment>
<evidence type="ECO:0000256" key="7">
    <source>
        <dbReference type="ARBA" id="ARBA00022723"/>
    </source>
</evidence>
<keyword evidence="12" id="KW-0539">Nucleus</keyword>
<feature type="region of interest" description="Disordered" evidence="16">
    <location>
        <begin position="527"/>
        <end position="547"/>
    </location>
</feature>
<dbReference type="GO" id="GO:0009651">
    <property type="term" value="P:response to salt stress"/>
    <property type="evidence" value="ECO:0007669"/>
    <property type="project" value="UniProtKB-ARBA"/>
</dbReference>
<dbReference type="InterPro" id="IPR023214">
    <property type="entry name" value="HAD_sf"/>
</dbReference>
<dbReference type="AlphaFoldDB" id="A0A6J1KU06"/>
<comment type="catalytic activity">
    <reaction evidence="14">
        <text>O-phospho-L-threonyl-[protein] + H2O = L-threonyl-[protein] + phosphate</text>
        <dbReference type="Rhea" id="RHEA:47004"/>
        <dbReference type="Rhea" id="RHEA-COMP:11060"/>
        <dbReference type="Rhea" id="RHEA-COMP:11605"/>
        <dbReference type="ChEBI" id="CHEBI:15377"/>
        <dbReference type="ChEBI" id="CHEBI:30013"/>
        <dbReference type="ChEBI" id="CHEBI:43474"/>
        <dbReference type="ChEBI" id="CHEBI:61977"/>
        <dbReference type="EC" id="3.1.3.16"/>
    </reaction>
</comment>
<dbReference type="Gene3D" id="3.40.50.10190">
    <property type="entry name" value="BRCT domain"/>
    <property type="match status" value="1"/>
</dbReference>
<dbReference type="GO" id="GO:0005634">
    <property type="term" value="C:nucleus"/>
    <property type="evidence" value="ECO:0007669"/>
    <property type="project" value="UniProtKB-SubCell"/>
</dbReference>
<dbReference type="SUPFAM" id="SSF56784">
    <property type="entry name" value="HAD-like"/>
    <property type="match status" value="1"/>
</dbReference>
<dbReference type="Pfam" id="PF03031">
    <property type="entry name" value="NIF"/>
    <property type="match status" value="1"/>
</dbReference>
<keyword evidence="9" id="KW-0694">RNA-binding</keyword>
<dbReference type="InterPro" id="IPR011947">
    <property type="entry name" value="FCP1_euk"/>
</dbReference>
<evidence type="ECO:0000256" key="1">
    <source>
        <dbReference type="ARBA" id="ARBA00001936"/>
    </source>
</evidence>
<dbReference type="GeneID" id="111498198"/>
<dbReference type="GO" id="GO:0003723">
    <property type="term" value="F:RNA binding"/>
    <property type="evidence" value="ECO:0007669"/>
    <property type="project" value="UniProtKB-KW"/>
</dbReference>
<dbReference type="InterPro" id="IPR004274">
    <property type="entry name" value="FCP1_dom"/>
</dbReference>
<feature type="compositionally biased region" description="Low complexity" evidence="16">
    <location>
        <begin position="476"/>
        <end position="493"/>
    </location>
</feature>
<dbReference type="PANTHER" id="PTHR23081">
    <property type="entry name" value="RNA POLYMERASE II CTD PHOSPHATASE"/>
    <property type="match status" value="1"/>
</dbReference>
<dbReference type="GO" id="GO:0046872">
    <property type="term" value="F:metal ion binding"/>
    <property type="evidence" value="ECO:0007669"/>
    <property type="project" value="UniProtKB-KW"/>
</dbReference>
<evidence type="ECO:0000256" key="16">
    <source>
        <dbReference type="SAM" id="MobiDB-lite"/>
    </source>
</evidence>
<evidence type="ECO:0000256" key="9">
    <source>
        <dbReference type="ARBA" id="ARBA00022884"/>
    </source>
</evidence>
<dbReference type="Pfam" id="PF25505">
    <property type="entry name" value="ARM_CPL3"/>
    <property type="match status" value="1"/>
</dbReference>
<dbReference type="CDD" id="cd07521">
    <property type="entry name" value="HAD_FCP1-like"/>
    <property type="match status" value="1"/>
</dbReference>
<dbReference type="RefSeq" id="XP_023005106.1">
    <property type="nucleotide sequence ID" value="XM_023149338.1"/>
</dbReference>
<accession>A0A6J1KU06</accession>
<proteinExistence type="predicted"/>
<dbReference type="EC" id="3.1.3.16" evidence="5"/>
<feature type="domain" description="FCP1 homology" evidence="18">
    <location>
        <begin position="941"/>
        <end position="1121"/>
    </location>
</feature>
<dbReference type="PROSITE" id="PS50969">
    <property type="entry name" value="FCP1"/>
    <property type="match status" value="1"/>
</dbReference>
<evidence type="ECO:0000256" key="6">
    <source>
        <dbReference type="ARBA" id="ARBA00022491"/>
    </source>
</evidence>
<keyword evidence="8" id="KW-0378">Hydrolase</keyword>
<comment type="subunit">
    <text evidence="15">Interacts with RAP74.</text>
</comment>
<dbReference type="InterPro" id="IPR036420">
    <property type="entry name" value="BRCT_dom_sf"/>
</dbReference>
<dbReference type="Pfam" id="PF00533">
    <property type="entry name" value="BRCT"/>
    <property type="match status" value="1"/>
</dbReference>
<protein>
    <recommendedName>
        <fullName evidence="5">protein-serine/threonine phosphatase</fullName>
        <ecNumber evidence="5">3.1.3.16</ecNumber>
    </recommendedName>
</protein>
<feature type="region of interest" description="Disordered" evidence="16">
    <location>
        <begin position="452"/>
        <end position="493"/>
    </location>
</feature>
<evidence type="ECO:0000313" key="20">
    <source>
        <dbReference type="RefSeq" id="XP_023005106.1"/>
    </source>
</evidence>
<comment type="subcellular location">
    <subcellularLocation>
        <location evidence="4">Nucleus</location>
    </subcellularLocation>
</comment>
<dbReference type="SMART" id="SM00577">
    <property type="entry name" value="CPDc"/>
    <property type="match status" value="1"/>
</dbReference>
<evidence type="ECO:0000259" key="17">
    <source>
        <dbReference type="PROSITE" id="PS50172"/>
    </source>
</evidence>
<evidence type="ECO:0000256" key="2">
    <source>
        <dbReference type="ARBA" id="ARBA00001941"/>
    </source>
</evidence>
<evidence type="ECO:0000256" key="14">
    <source>
        <dbReference type="ARBA" id="ARBA00048336"/>
    </source>
</evidence>
<dbReference type="FunFam" id="3.40.50.1000:FF:000098">
    <property type="entry name" value="RNA polymerase II C-terminal domain phosphatase-like 3"/>
    <property type="match status" value="1"/>
</dbReference>
<feature type="domain" description="BRCT" evidence="17">
    <location>
        <begin position="1164"/>
        <end position="1257"/>
    </location>
</feature>
<evidence type="ECO:0000256" key="11">
    <source>
        <dbReference type="ARBA" id="ARBA00023163"/>
    </source>
</evidence>
<comment type="cofactor">
    <cofactor evidence="2">
        <name>Co(2+)</name>
        <dbReference type="ChEBI" id="CHEBI:48828"/>
    </cofactor>
</comment>
<evidence type="ECO:0000256" key="3">
    <source>
        <dbReference type="ARBA" id="ARBA00001946"/>
    </source>
</evidence>
<sequence length="1259" mass="138495">MGKHTNCLKTQDVEEGEISDTPSVEEITEEDFNNLETVPKLLPSKHSNRETTVWTMSDLYNNYPTMCRGYASGLYNLAWAKAVQNKPLNEIFLTEADPDDKSHRSSSSPFRNAKEHGNGTIEEAAKLIIDITGDDMNTNNADVEKEEGELEEGEIDMDTEFVEEVVDSRPMLSDSLDTDCQEIDFKNKELDDQLKLVHKTLDGVTIDAAQKSFQEICSQLLSSIETFLELVQGKVVPRKDALIQRLYAALRIINSVFCSMNPKEKDEYKQHLSRLLSFVKNCNPALFSPEQIKSVEVKMPSTDSLDHFPDMRDSAKDVEIHIPNGVKNKDFYSAYATATPHLTSSTKLPSDSMPVGVTVKNNLNLSSDSLLSGVPNVKGRGPLLPLLDLHKDHDVDSLPSPTREAPTVFSVQKSGHIPVKVAHAMDGSRVHPYETDALKAVSTYQQKFGRSSFSMADRLPSPTPSEECDGGGDIGGEVSSSSIFRSSKASNSSKLAQTVSNSASSISTGLFPNLESSSTKGLISPLNVAPPSSVSNPIAKPLAKSRDPRLRMVNSEASAMDLNPRTMTSVQNPSVVESAVTVNMRKQKMDVEPNIDAPEMKRQRIGSQNHAFSASDLRAGSGSGGWLEDNTMSAVPRLSSRNQMEIAEANAIEKNNVTNNSGAGNSRGPMISASKEASLPSLLKDIVVNPTMLLSLLKMNQQKQVAAELKLNSSEPEKNAICPTAVNPCLGSSPLVNAPAVTSGILQQSAGTPSVPSPPVVTVDDVGKVRMKPRDPRRILHGNSLHKVDSMRNEQLKSVVPAVPNPEGSRDIIPNGHKQEGQGNLRLASSQPLLPDIGRQFTNNLKNIADIMSVPSPPTSSHNLSSKPVKLDRKDANAVGSSSIDSKIVATATQAVDMVGPSRSHGAWGDLEHLFEGYDDKQKAAIQRERARRIDEQKKMFAARKLCLVLDLDHTLLNSAKFVEVDPLHDEILRKKEEQDREKVQRHLFRFPHMGMWTKLRPGVWNFLEKASELYELHLYTMGNKLYATEMAKVLDPKGVLFAGRVLSRGDDGDPLDGEERVPKSKDLEGVLGMESAVVIIDDSIRVWPHNKMNLIVVERYTYFPCSRRQFGLLGPSLLEIDHDERPEDGTLASSLAVIQRIHQTFFSHPVLDEVDVRNILASEQQRILAGCRIVFSRVFPVGEANPHLHPLWQTAEQFGAVCTNQIDEQVTHVVANSLGTDKVNWALSTGRFVVHPGWVEASALLYRRANEQDFAIKP</sequence>
<comment type="catalytic activity">
    <reaction evidence="13">
        <text>O-phospho-L-seryl-[protein] + H2O = L-seryl-[protein] + phosphate</text>
        <dbReference type="Rhea" id="RHEA:20629"/>
        <dbReference type="Rhea" id="RHEA-COMP:9863"/>
        <dbReference type="Rhea" id="RHEA-COMP:11604"/>
        <dbReference type="ChEBI" id="CHEBI:15377"/>
        <dbReference type="ChEBI" id="CHEBI:29999"/>
        <dbReference type="ChEBI" id="CHEBI:43474"/>
        <dbReference type="ChEBI" id="CHEBI:83421"/>
        <dbReference type="EC" id="3.1.3.16"/>
    </reaction>
</comment>
<evidence type="ECO:0000256" key="8">
    <source>
        <dbReference type="ARBA" id="ARBA00022801"/>
    </source>
</evidence>
<name>A0A6J1KU06_CUCMA</name>
<feature type="region of interest" description="Disordered" evidence="16">
    <location>
        <begin position="97"/>
        <end position="117"/>
    </location>
</feature>
<evidence type="ECO:0000256" key="12">
    <source>
        <dbReference type="ARBA" id="ARBA00023242"/>
    </source>
</evidence>